<evidence type="ECO:0000256" key="2">
    <source>
        <dbReference type="ARBA" id="ARBA00022419"/>
    </source>
</evidence>
<accession>A0A7L5E459</accession>
<dbReference type="GO" id="GO:0015977">
    <property type="term" value="P:carbon fixation"/>
    <property type="evidence" value="ECO:0007669"/>
    <property type="project" value="InterPro"/>
</dbReference>
<dbReference type="KEGG" id="mrob:HH214_20590"/>
<dbReference type="SUPFAM" id="SSF51621">
    <property type="entry name" value="Phosphoenolpyruvate/pyruvate domain"/>
    <property type="match status" value="1"/>
</dbReference>
<comment type="function">
    <text evidence="1">Forms oxaloacetate, a four-carbon dicarboxylic acid source for the tricarboxylic acid cycle.</text>
</comment>
<dbReference type="RefSeq" id="WP_169610844.1">
    <property type="nucleotide sequence ID" value="NZ_CP051682.1"/>
</dbReference>
<protein>
    <recommendedName>
        <fullName evidence="2">Phosphoenolpyruvate carboxylase</fullName>
    </recommendedName>
</protein>
<dbReference type="EMBL" id="CP051682">
    <property type="protein sequence ID" value="QJD98102.1"/>
    <property type="molecule type" value="Genomic_DNA"/>
</dbReference>
<proteinExistence type="predicted"/>
<keyword evidence="3" id="KW-0670">Pyruvate</keyword>
<evidence type="ECO:0000313" key="3">
    <source>
        <dbReference type="EMBL" id="QJD98102.1"/>
    </source>
</evidence>
<dbReference type="Pfam" id="PF00311">
    <property type="entry name" value="PEPcase"/>
    <property type="match status" value="2"/>
</dbReference>
<gene>
    <name evidence="3" type="ORF">HH214_20590</name>
</gene>
<dbReference type="InterPro" id="IPR021135">
    <property type="entry name" value="PEP_COase"/>
</dbReference>
<organism evidence="3 4">
    <name type="scientific">Mucilaginibacter robiniae</name>
    <dbReference type="NCBI Taxonomy" id="2728022"/>
    <lineage>
        <taxon>Bacteria</taxon>
        <taxon>Pseudomonadati</taxon>
        <taxon>Bacteroidota</taxon>
        <taxon>Sphingobacteriia</taxon>
        <taxon>Sphingobacteriales</taxon>
        <taxon>Sphingobacteriaceae</taxon>
        <taxon>Mucilaginibacter</taxon>
    </lineage>
</organism>
<evidence type="ECO:0000256" key="1">
    <source>
        <dbReference type="ARBA" id="ARBA00003670"/>
    </source>
</evidence>
<name>A0A7L5E459_9SPHI</name>
<sequence length="868" mass="99946">MSAAAQLTHREHIFNQEVITRFELYNSLFLTLPFYQVKDTGILLPFFSSFCEKETAKLKSPSEIIESFFEEYVPNTDEREHINRLFRFIQYIERQVVLFDAIEDSSFSKLNRPEDTGTLQNLIQQATADDSLRAKISEKLKNFSLRLVLTAHPTQFYPSTVLGIMTDLIDALKHNDINDINLLLQQLGKTPFFNKTSPTPIDEARSLIWFMENTFYYALASIKTRLAEVFDIDDIPNPIFELGFWPGGDRDGNPNVRTNSTQTVAATLRQIIFRCYYRDFRVLKRRITFRGVEEPMHQLESLLYENAFSPKPDAGNLQNDMLDLLQQIKHKLIDENYGIFVDLIDDLALKIKLYGCYFATLDIRQDSRILRKVYDYGLQQPELFNGVTTEYDNLPEDEKLTTISFNEVDYACQLGGDDVSDKSDEAMIKDTLCTIRLTHTIQQHNGEKACHRFIISNCQEASDILQLMQLFLWSGWKKEELYIDFMPLFETVNDLKNAAAVMKKLYTHPYYQEHLKLRGNRQMIMLGFSDSTKDGGYLTANWSIYQAKVELTAITKEYGIELAFFDGRGGPPARGGGKTHRFYAAMGKEIANDHIQLTIQGQTVSSQYGSVETAKFNIEQLVNAGITSALHPEHHDLLDENHKRLIAEMADESYRLFMDLRHHPMFTQYLENLSPLKLLPNANISSRPTKRNGDAPLKLEDLRAISFVTSWSQLKQNIPGFYGVGTALQKMKETGKWQEVVDLYKSSGFFKTMIDNCMMSMSKADFRITAHLAQDEQYGTFWTMLKQEFDLTKALLLELTGTKELMQDYPIEKRSIATRERIVLPLVIIQHFALNRLNQTEDKELKDTYSKLVIRTVYGVVNAGRNLV</sequence>
<dbReference type="PRINTS" id="PR00150">
    <property type="entry name" value="PEPCARBXLASE"/>
</dbReference>
<dbReference type="PANTHER" id="PTHR30523:SF6">
    <property type="entry name" value="PHOSPHOENOLPYRUVATE CARBOXYLASE"/>
    <property type="match status" value="1"/>
</dbReference>
<keyword evidence="4" id="KW-1185">Reference proteome</keyword>
<dbReference type="GO" id="GO:0005829">
    <property type="term" value="C:cytosol"/>
    <property type="evidence" value="ECO:0007669"/>
    <property type="project" value="TreeGrafter"/>
</dbReference>
<evidence type="ECO:0000313" key="4">
    <source>
        <dbReference type="Proteomes" id="UP000503278"/>
    </source>
</evidence>
<dbReference type="AlphaFoldDB" id="A0A7L5E459"/>
<dbReference type="PANTHER" id="PTHR30523">
    <property type="entry name" value="PHOSPHOENOLPYRUVATE CARBOXYLASE"/>
    <property type="match status" value="1"/>
</dbReference>
<dbReference type="Proteomes" id="UP000503278">
    <property type="component" value="Chromosome"/>
</dbReference>
<dbReference type="GO" id="GO:0006099">
    <property type="term" value="P:tricarboxylic acid cycle"/>
    <property type="evidence" value="ECO:0007669"/>
    <property type="project" value="InterPro"/>
</dbReference>
<dbReference type="GO" id="GO:0008964">
    <property type="term" value="F:phosphoenolpyruvate carboxylase activity"/>
    <property type="evidence" value="ECO:0007669"/>
    <property type="project" value="InterPro"/>
</dbReference>
<dbReference type="InterPro" id="IPR015813">
    <property type="entry name" value="Pyrv/PenolPyrv_kinase-like_dom"/>
</dbReference>
<reference evidence="3 4" key="1">
    <citation type="submission" date="2020-04" db="EMBL/GenBank/DDBJ databases">
        <title>Genome sequencing of novel species.</title>
        <authorList>
            <person name="Heo J."/>
            <person name="Kim S.-J."/>
            <person name="Kim J.-S."/>
            <person name="Hong S.-B."/>
            <person name="Kwon S.-W."/>
        </authorList>
    </citation>
    <scope>NUCLEOTIDE SEQUENCE [LARGE SCALE GENOMIC DNA]</scope>
    <source>
        <strain evidence="3 4">F39-2</strain>
    </source>
</reference>